<dbReference type="PANTHER" id="PTHR24412:SF172">
    <property type="entry name" value="KELCH-LIKE PROTEIN 10"/>
    <property type="match status" value="1"/>
</dbReference>
<dbReference type="InterPro" id="IPR015915">
    <property type="entry name" value="Kelch-typ_b-propeller"/>
</dbReference>
<evidence type="ECO:0000259" key="4">
    <source>
        <dbReference type="SMART" id="SM00875"/>
    </source>
</evidence>
<dbReference type="Gene3D" id="2.120.10.80">
    <property type="entry name" value="Kelch-type beta propeller"/>
    <property type="match status" value="2"/>
</dbReference>
<dbReference type="Pfam" id="PF00651">
    <property type="entry name" value="BTB"/>
    <property type="match status" value="1"/>
</dbReference>
<sequence>MICRDSKGRVGKYFRSRIAYGEGRGAGWALFSRRWNSKKKKKMIYSIPGISPDMMEMIVTFAYTQTVSLTEENVTQLLSVSDQFNILGLVKLCCDFLESHLSLENCLGTCKLAYRHSCSETHFKAFRFTMNEFKNLVTVSEEFLQLSFFELYDIIEQDELNVQNESQVFNAIMKWIFHQPNERKKFLPKLLSKVRLTLKESRAFLDNAKKSDYVKNTVEYKLFVYRALMQLINELSITEASTPEPSYSISHTRLPYSILLSIGGWNGSHPANIIEAYDARAKIWTDVTCEKENPRAYFGTVYIKGYVYLIGGFDGINYLNMVHRLNPVTRVRQEVAPMHSCRCYFSVVALNGFIYALGGFDGHSLLNTAEKYNTELNQWSSTSSMNERRNDASATALNGKIYICGGSKDQVFLATAEVYDPQKDQWSMIAPMPTKRSSLGVVAYNNEVYAVGGFYRRNCLNTVEAYNPLTNTWRPIPSMISPRCNFGIALMEELIFAVGGFNGFSTTAQAEYYNKDTNEWKEVQDMNLDRGGLSCCVLSGLPNIREYAARRKPPQLYSLSQKHRTSAFRNVPAL</sequence>
<reference evidence="5 6" key="1">
    <citation type="journal article" date="2021" name="Cell">
        <title>Tracing the genetic footprints of vertebrate landing in non-teleost ray-finned fishes.</title>
        <authorList>
            <person name="Bi X."/>
            <person name="Wang K."/>
            <person name="Yang L."/>
            <person name="Pan H."/>
            <person name="Jiang H."/>
            <person name="Wei Q."/>
            <person name="Fang M."/>
            <person name="Yu H."/>
            <person name="Zhu C."/>
            <person name="Cai Y."/>
            <person name="He Y."/>
            <person name="Gan X."/>
            <person name="Zeng H."/>
            <person name="Yu D."/>
            <person name="Zhu Y."/>
            <person name="Jiang H."/>
            <person name="Qiu Q."/>
            <person name="Yang H."/>
            <person name="Zhang Y.E."/>
            <person name="Wang W."/>
            <person name="Zhu M."/>
            <person name="He S."/>
            <person name="Zhang G."/>
        </authorList>
    </citation>
    <scope>NUCLEOTIDE SEQUENCE [LARGE SCALE GENOMIC DNA]</scope>
    <source>
        <strain evidence="5">Bchr_013</strain>
    </source>
</reference>
<keyword evidence="6" id="KW-1185">Reference proteome</keyword>
<dbReference type="Gene3D" id="3.30.710.10">
    <property type="entry name" value="Potassium Channel Kv1.1, Chain A"/>
    <property type="match status" value="1"/>
</dbReference>
<dbReference type="PRINTS" id="PR00501">
    <property type="entry name" value="KELCHREPEAT"/>
</dbReference>
<dbReference type="InterPro" id="IPR000210">
    <property type="entry name" value="BTB/POZ_dom"/>
</dbReference>
<dbReference type="SUPFAM" id="SSF54695">
    <property type="entry name" value="POZ domain"/>
    <property type="match status" value="1"/>
</dbReference>
<name>A0A8X7WZB7_POLSE</name>
<dbReference type="InterPro" id="IPR011705">
    <property type="entry name" value="BACK"/>
</dbReference>
<feature type="domain" description="BACK" evidence="4">
    <location>
        <begin position="106"/>
        <end position="209"/>
    </location>
</feature>
<dbReference type="Pfam" id="PF01344">
    <property type="entry name" value="Kelch_1"/>
    <property type="match status" value="2"/>
</dbReference>
<accession>A0A8X7WZB7</accession>
<gene>
    <name evidence="5" type="primary">Klhl10_2</name>
    <name evidence="5" type="ORF">GTO96_0019266</name>
</gene>
<dbReference type="SMART" id="SM00875">
    <property type="entry name" value="BACK"/>
    <property type="match status" value="1"/>
</dbReference>
<dbReference type="Pfam" id="PF24681">
    <property type="entry name" value="Kelch_KLHDC2_KLHL20_DRC7"/>
    <property type="match status" value="1"/>
</dbReference>
<evidence type="ECO:0000313" key="5">
    <source>
        <dbReference type="EMBL" id="KAG2458977.1"/>
    </source>
</evidence>
<feature type="domain" description="BTB" evidence="3">
    <location>
        <begin position="1"/>
        <end position="101"/>
    </location>
</feature>
<dbReference type="SUPFAM" id="SSF117281">
    <property type="entry name" value="Kelch motif"/>
    <property type="match status" value="1"/>
</dbReference>
<dbReference type="EMBL" id="JAATIS010005477">
    <property type="protein sequence ID" value="KAG2458977.1"/>
    <property type="molecule type" value="Genomic_DNA"/>
</dbReference>
<comment type="caution">
    <text evidence="5">The sequence shown here is derived from an EMBL/GenBank/DDBJ whole genome shotgun (WGS) entry which is preliminary data.</text>
</comment>
<protein>
    <submittedName>
        <fullName evidence="5">KLH10 protein</fullName>
    </submittedName>
</protein>
<dbReference type="Pfam" id="PF07707">
    <property type="entry name" value="BACK"/>
    <property type="match status" value="1"/>
</dbReference>
<dbReference type="InterPro" id="IPR006652">
    <property type="entry name" value="Kelch_1"/>
</dbReference>
<feature type="non-terminal residue" evidence="5">
    <location>
        <position position="1"/>
    </location>
</feature>
<keyword evidence="2" id="KW-0677">Repeat</keyword>
<organism evidence="5 6">
    <name type="scientific">Polypterus senegalus</name>
    <name type="common">Senegal bichir</name>
    <dbReference type="NCBI Taxonomy" id="55291"/>
    <lineage>
        <taxon>Eukaryota</taxon>
        <taxon>Metazoa</taxon>
        <taxon>Chordata</taxon>
        <taxon>Craniata</taxon>
        <taxon>Vertebrata</taxon>
        <taxon>Euteleostomi</taxon>
        <taxon>Actinopterygii</taxon>
        <taxon>Polypteriformes</taxon>
        <taxon>Polypteridae</taxon>
        <taxon>Polypterus</taxon>
    </lineage>
</organism>
<feature type="non-terminal residue" evidence="5">
    <location>
        <position position="574"/>
    </location>
</feature>
<evidence type="ECO:0000313" key="6">
    <source>
        <dbReference type="Proteomes" id="UP000886611"/>
    </source>
</evidence>
<dbReference type="PANTHER" id="PTHR24412">
    <property type="entry name" value="KELCH PROTEIN"/>
    <property type="match status" value="1"/>
</dbReference>
<dbReference type="InterPro" id="IPR011333">
    <property type="entry name" value="SKP1/BTB/POZ_sf"/>
</dbReference>
<dbReference type="Proteomes" id="UP000886611">
    <property type="component" value="Unassembled WGS sequence"/>
</dbReference>
<proteinExistence type="predicted"/>
<dbReference type="SMART" id="SM00612">
    <property type="entry name" value="Kelch"/>
    <property type="match status" value="6"/>
</dbReference>
<evidence type="ECO:0000256" key="1">
    <source>
        <dbReference type="ARBA" id="ARBA00022441"/>
    </source>
</evidence>
<dbReference type="PIRSF" id="PIRSF037037">
    <property type="entry name" value="Kelch-like_protein_gigaxonin"/>
    <property type="match status" value="1"/>
</dbReference>
<keyword evidence="1" id="KW-0880">Kelch repeat</keyword>
<dbReference type="FunFam" id="1.25.40.420:FF:000001">
    <property type="entry name" value="Kelch-like family member 12"/>
    <property type="match status" value="1"/>
</dbReference>
<evidence type="ECO:0000256" key="2">
    <source>
        <dbReference type="ARBA" id="ARBA00022737"/>
    </source>
</evidence>
<dbReference type="InterPro" id="IPR017096">
    <property type="entry name" value="BTB-kelch_protein"/>
</dbReference>
<evidence type="ECO:0000259" key="3">
    <source>
        <dbReference type="SMART" id="SM00225"/>
    </source>
</evidence>
<dbReference type="Gene3D" id="1.25.40.420">
    <property type="match status" value="1"/>
</dbReference>
<dbReference type="SMART" id="SM00225">
    <property type="entry name" value="BTB"/>
    <property type="match status" value="1"/>
</dbReference>
<dbReference type="AlphaFoldDB" id="A0A8X7WZB7"/>